<dbReference type="RefSeq" id="WP_182412272.1">
    <property type="nucleotide sequence ID" value="NZ_CP055153.1"/>
</dbReference>
<dbReference type="PANTHER" id="PTHR11851">
    <property type="entry name" value="METALLOPROTEASE"/>
    <property type="match status" value="1"/>
</dbReference>
<organism evidence="4 5">
    <name type="scientific">Adhaeribacter radiodurans</name>
    <dbReference type="NCBI Taxonomy" id="2745197"/>
    <lineage>
        <taxon>Bacteria</taxon>
        <taxon>Pseudomonadati</taxon>
        <taxon>Bacteroidota</taxon>
        <taxon>Cytophagia</taxon>
        <taxon>Cytophagales</taxon>
        <taxon>Hymenobacteraceae</taxon>
        <taxon>Adhaeribacter</taxon>
    </lineage>
</organism>
<dbReference type="SUPFAM" id="SSF63411">
    <property type="entry name" value="LuxS/MPP-like metallohydrolase"/>
    <property type="match status" value="2"/>
</dbReference>
<reference evidence="4 5" key="1">
    <citation type="submission" date="2020-08" db="EMBL/GenBank/DDBJ databases">
        <title>Adhaeribacter dokdonensis sp. nov., isolated from the rhizosphere of Elymus tsukushiensis, a plant native to the Dokdo Islands, Republic of Korea.</title>
        <authorList>
            <person name="Ghim S.Y."/>
        </authorList>
    </citation>
    <scope>NUCLEOTIDE SEQUENCE [LARGE SCALE GENOMIC DNA]</scope>
    <source>
        <strain evidence="4 5">KUDC8001</strain>
    </source>
</reference>
<dbReference type="Proteomes" id="UP000514509">
    <property type="component" value="Chromosome"/>
</dbReference>
<evidence type="ECO:0000256" key="2">
    <source>
        <dbReference type="SAM" id="SignalP"/>
    </source>
</evidence>
<dbReference type="EMBL" id="CP055153">
    <property type="protein sequence ID" value="QMU29812.1"/>
    <property type="molecule type" value="Genomic_DNA"/>
</dbReference>
<feature type="chain" id="PRO_5029752154" evidence="2">
    <location>
        <begin position="20"/>
        <end position="429"/>
    </location>
</feature>
<evidence type="ECO:0000259" key="3">
    <source>
        <dbReference type="Pfam" id="PF05193"/>
    </source>
</evidence>
<feature type="signal peptide" evidence="2">
    <location>
        <begin position="1"/>
        <end position="19"/>
    </location>
</feature>
<gene>
    <name evidence="4" type="ORF">HUW48_18075</name>
</gene>
<dbReference type="InterPro" id="IPR007863">
    <property type="entry name" value="Peptidase_M16_C"/>
</dbReference>
<dbReference type="KEGG" id="add:HUW48_18075"/>
<keyword evidence="5" id="KW-1185">Reference proteome</keyword>
<dbReference type="InterPro" id="IPR011249">
    <property type="entry name" value="Metalloenz_LuxS/M16"/>
</dbReference>
<sequence>MKNIYLLLFISLLSLTVAAQSETTTFTVNGLKVIFKRTQKETISVSMFYRGGVTNFTLAQAGLENLTLSAATTGGTQKYKEETFRDMADEHGIDISGHSGYDYGTITLDCVAGNFNEGWNLWSQAILTPTFDSKPFAMQRDRIMAAIRSHTSDPEDRLAQLAIGLSFAGTPYAKSPLGEEETISKFTADSVKNYYYQHLLNKNRMFLVVAGKISREDLEQKIKESFSTLPNKPYTPYVYTNSLFQEQRLVWEQRELATNYMCGLINAPAMTSPDFPAYLLTIKALSGRIFQEVRIKQNLSYDPGASLNIGQLPYATLYASSTNPKATLLTIASEYIKMRQSEVSAELLTLLKKSVKQGYYHTQESSRSLVKSLGESEILGDWKLSEDLLSKINNVTTQEMNVAFQKYTKGIRWAYLGDKQLAKEAFNQK</sequence>
<keyword evidence="2" id="KW-0732">Signal</keyword>
<feature type="domain" description="Peptidase M16 C-terminal" evidence="3">
    <location>
        <begin position="185"/>
        <end position="353"/>
    </location>
</feature>
<proteinExistence type="inferred from homology"/>
<dbReference type="GO" id="GO:0046872">
    <property type="term" value="F:metal ion binding"/>
    <property type="evidence" value="ECO:0007669"/>
    <property type="project" value="InterPro"/>
</dbReference>
<dbReference type="PANTHER" id="PTHR11851:SF49">
    <property type="entry name" value="MITOCHONDRIAL-PROCESSING PEPTIDASE SUBUNIT ALPHA"/>
    <property type="match status" value="1"/>
</dbReference>
<dbReference type="InterPro" id="IPR050361">
    <property type="entry name" value="MPP/UQCRC_Complex"/>
</dbReference>
<evidence type="ECO:0000313" key="5">
    <source>
        <dbReference type="Proteomes" id="UP000514509"/>
    </source>
</evidence>
<evidence type="ECO:0000313" key="4">
    <source>
        <dbReference type="EMBL" id="QMU29812.1"/>
    </source>
</evidence>
<comment type="similarity">
    <text evidence="1">Belongs to the peptidase M16 family.</text>
</comment>
<name>A0A7L7LAE9_9BACT</name>
<accession>A0A7L7LAE9</accession>
<dbReference type="AlphaFoldDB" id="A0A7L7LAE9"/>
<protein>
    <submittedName>
        <fullName evidence="4">Insulinase family protein</fullName>
    </submittedName>
</protein>
<evidence type="ECO:0000256" key="1">
    <source>
        <dbReference type="ARBA" id="ARBA00007261"/>
    </source>
</evidence>
<dbReference type="Pfam" id="PF05193">
    <property type="entry name" value="Peptidase_M16_C"/>
    <property type="match status" value="1"/>
</dbReference>
<dbReference type="Gene3D" id="3.30.830.10">
    <property type="entry name" value="Metalloenzyme, LuxS/M16 peptidase-like"/>
    <property type="match status" value="2"/>
</dbReference>